<dbReference type="RefSeq" id="WP_072299139.1">
    <property type="nucleotide sequence ID" value="NZ_FPIP01000001.1"/>
</dbReference>
<dbReference type="InterPro" id="IPR045304">
    <property type="entry name" value="LbH_SAT"/>
</dbReference>
<dbReference type="GO" id="GO:0008652">
    <property type="term" value="P:amino acid biosynthetic process"/>
    <property type="evidence" value="ECO:0007669"/>
    <property type="project" value="UniProtKB-KW"/>
</dbReference>
<organism evidence="5 6">
    <name type="scientific">Ruminococcus flavefaciens</name>
    <dbReference type="NCBI Taxonomy" id="1265"/>
    <lineage>
        <taxon>Bacteria</taxon>
        <taxon>Bacillati</taxon>
        <taxon>Bacillota</taxon>
        <taxon>Clostridia</taxon>
        <taxon>Eubacteriales</taxon>
        <taxon>Oscillospiraceae</taxon>
        <taxon>Ruminococcus</taxon>
    </lineage>
</organism>
<evidence type="ECO:0000313" key="5">
    <source>
        <dbReference type="EMBL" id="SFW14349.1"/>
    </source>
</evidence>
<comment type="pathway">
    <text evidence="1">Amino-acid biosynthesis; L-cysteine biosynthesis; L-cysteine from L-serine: step 1/2.</text>
</comment>
<dbReference type="PANTHER" id="PTHR42811">
    <property type="entry name" value="SERINE ACETYLTRANSFERASE"/>
    <property type="match status" value="1"/>
</dbReference>
<keyword evidence="2" id="KW-0028">Amino-acid biosynthesis</keyword>
<dbReference type="InterPro" id="IPR011004">
    <property type="entry name" value="Trimer_LpxA-like_sf"/>
</dbReference>
<evidence type="ECO:0000313" key="6">
    <source>
        <dbReference type="Proteomes" id="UP000183461"/>
    </source>
</evidence>
<keyword evidence="4" id="KW-0012">Acyltransferase</keyword>
<evidence type="ECO:0000256" key="2">
    <source>
        <dbReference type="ARBA" id="ARBA00022605"/>
    </source>
</evidence>
<gene>
    <name evidence="5" type="ORF">SAMN02910280_0755</name>
</gene>
<dbReference type="EMBL" id="FPIP01000001">
    <property type="protein sequence ID" value="SFW14349.1"/>
    <property type="molecule type" value="Genomic_DNA"/>
</dbReference>
<dbReference type="Gene3D" id="1.10.3130.10">
    <property type="entry name" value="serine acetyltransferase, domain 1"/>
    <property type="match status" value="1"/>
</dbReference>
<dbReference type="InterPro" id="IPR042122">
    <property type="entry name" value="Ser_AcTrfase_N_sf"/>
</dbReference>
<dbReference type="AlphaFoldDB" id="A0A1K1LTT9"/>
<name>A0A1K1LTT9_RUMFL</name>
<dbReference type="CDD" id="cd03354">
    <property type="entry name" value="LbH_SAT"/>
    <property type="match status" value="1"/>
</dbReference>
<accession>A0A1K1LTT9</accession>
<evidence type="ECO:0000256" key="1">
    <source>
        <dbReference type="ARBA" id="ARBA00004876"/>
    </source>
</evidence>
<proteinExistence type="predicted"/>
<dbReference type="Gene3D" id="2.160.10.10">
    <property type="entry name" value="Hexapeptide repeat proteins"/>
    <property type="match status" value="1"/>
</dbReference>
<evidence type="ECO:0000256" key="3">
    <source>
        <dbReference type="ARBA" id="ARBA00022679"/>
    </source>
</evidence>
<dbReference type="SUPFAM" id="SSF51161">
    <property type="entry name" value="Trimeric LpxA-like enzymes"/>
    <property type="match status" value="1"/>
</dbReference>
<keyword evidence="3 5" id="KW-0808">Transferase</keyword>
<dbReference type="Proteomes" id="UP000183461">
    <property type="component" value="Unassembled WGS sequence"/>
</dbReference>
<reference evidence="6" key="1">
    <citation type="submission" date="2016-11" db="EMBL/GenBank/DDBJ databases">
        <authorList>
            <person name="Varghese N."/>
            <person name="Submissions S."/>
        </authorList>
    </citation>
    <scope>NUCLEOTIDE SEQUENCE [LARGE SCALE GENOMIC DNA]</scope>
    <source>
        <strain evidence="6">YL228</strain>
    </source>
</reference>
<sequence length="318" mass="36301">MHKLEENINNLAKNILFDYQDNRTIDEVKTFDHPDNENIIDIIESLRRIVFPGYFRNKSYRVYTVRNNISMILEDVIFKLIRQISIVLRYDEKYVDLNENEINENAERITFEFLDKIPKIRSYIETDVQAAYDGDPAAYNKDEIIYSYPGLYAILVNRLAHELFLLGVPLIPRVMTEHAHSKTGIDIHPGATIGKYFFIDHGTGIVIGETTEIGDNVKIYQGVTLGALSTRGGQSLRNKKRHPTIEDNVTIYSGASILGGETVVGKNAVIGGNAFITRSIPEGAKVSIKNQELRYYFDSQISIQKEEVDPDESWFYII</sequence>
<dbReference type="InterPro" id="IPR053376">
    <property type="entry name" value="Serine_acetyltransferase"/>
</dbReference>
<dbReference type="GO" id="GO:0016746">
    <property type="term" value="F:acyltransferase activity"/>
    <property type="evidence" value="ECO:0007669"/>
    <property type="project" value="UniProtKB-KW"/>
</dbReference>
<dbReference type="NCBIfam" id="NF041874">
    <property type="entry name" value="EPS_EpsC"/>
    <property type="match status" value="1"/>
</dbReference>
<protein>
    <submittedName>
        <fullName evidence="5">Serine O-acetyltransferase</fullName>
    </submittedName>
</protein>
<evidence type="ECO:0000256" key="4">
    <source>
        <dbReference type="ARBA" id="ARBA00023315"/>
    </source>
</evidence>